<dbReference type="GO" id="GO:0006567">
    <property type="term" value="P:L-threonine catabolic process"/>
    <property type="evidence" value="ECO:0007669"/>
    <property type="project" value="TreeGrafter"/>
</dbReference>
<feature type="domain" description="Tryptophan synthase beta chain-like PALP" evidence="5">
    <location>
        <begin position="24"/>
        <end position="310"/>
    </location>
</feature>
<comment type="similarity">
    <text evidence="2">Belongs to the serine/threonine dehydratase family.</text>
</comment>
<dbReference type="PANTHER" id="PTHR48078:SF6">
    <property type="entry name" value="L-THREONINE DEHYDRATASE CATABOLIC TDCB"/>
    <property type="match status" value="1"/>
</dbReference>
<evidence type="ECO:0000256" key="4">
    <source>
        <dbReference type="ARBA" id="ARBA00023239"/>
    </source>
</evidence>
<dbReference type="PROSITE" id="PS00165">
    <property type="entry name" value="DEHYDRATASE_SER_THR"/>
    <property type="match status" value="1"/>
</dbReference>
<evidence type="ECO:0000256" key="3">
    <source>
        <dbReference type="ARBA" id="ARBA00022898"/>
    </source>
</evidence>
<comment type="cofactor">
    <cofactor evidence="1">
        <name>pyridoxal 5'-phosphate</name>
        <dbReference type="ChEBI" id="CHEBI:597326"/>
    </cofactor>
</comment>
<accession>C1D3X3</accession>
<dbReference type="PANTHER" id="PTHR48078">
    <property type="entry name" value="THREONINE DEHYDRATASE, MITOCHONDRIAL-RELATED"/>
    <property type="match status" value="1"/>
</dbReference>
<keyword evidence="3" id="KW-0663">Pyridoxal phosphate</keyword>
<dbReference type="GO" id="GO:0030170">
    <property type="term" value="F:pyridoxal phosphate binding"/>
    <property type="evidence" value="ECO:0007669"/>
    <property type="project" value="InterPro"/>
</dbReference>
<dbReference type="InterPro" id="IPR001926">
    <property type="entry name" value="TrpB-like_PALP"/>
</dbReference>
<dbReference type="GO" id="GO:0004794">
    <property type="term" value="F:threonine deaminase activity"/>
    <property type="evidence" value="ECO:0007669"/>
    <property type="project" value="TreeGrafter"/>
</dbReference>
<proteinExistence type="inferred from homology"/>
<dbReference type="FunFam" id="3.40.50.1100:FF:000007">
    <property type="entry name" value="L-threonine dehydratase catabolic TdcB"/>
    <property type="match status" value="1"/>
</dbReference>
<evidence type="ECO:0000256" key="2">
    <source>
        <dbReference type="ARBA" id="ARBA00010869"/>
    </source>
</evidence>
<evidence type="ECO:0000313" key="7">
    <source>
        <dbReference type="Proteomes" id="UP000002208"/>
    </source>
</evidence>
<keyword evidence="4 6" id="KW-0456">Lyase</keyword>
<dbReference type="InterPro" id="IPR000634">
    <property type="entry name" value="Ser/Thr_deHydtase_PyrdxlP-BS"/>
</dbReference>
<dbReference type="Proteomes" id="UP000002208">
    <property type="component" value="Plasmid 3"/>
</dbReference>
<dbReference type="CDD" id="cd01562">
    <property type="entry name" value="Thr-dehyd"/>
    <property type="match status" value="1"/>
</dbReference>
<dbReference type="KEGG" id="ddr:Deide_3p02420"/>
<dbReference type="AlphaFoldDB" id="C1D3X3"/>
<dbReference type="GO" id="GO:0006565">
    <property type="term" value="P:L-serine catabolic process"/>
    <property type="evidence" value="ECO:0007669"/>
    <property type="project" value="TreeGrafter"/>
</dbReference>
<organism evidence="6 7">
    <name type="scientific">Deinococcus deserti (strain DSM 17065 / CIP 109153 / LMG 22923 / VCD115)</name>
    <dbReference type="NCBI Taxonomy" id="546414"/>
    <lineage>
        <taxon>Bacteria</taxon>
        <taxon>Thermotogati</taxon>
        <taxon>Deinococcota</taxon>
        <taxon>Deinococci</taxon>
        <taxon>Deinococcales</taxon>
        <taxon>Deinococcaceae</taxon>
        <taxon>Deinococcus</taxon>
    </lineage>
</organism>
<dbReference type="GO" id="GO:0009097">
    <property type="term" value="P:isoleucine biosynthetic process"/>
    <property type="evidence" value="ECO:0007669"/>
    <property type="project" value="TreeGrafter"/>
</dbReference>
<reference evidence="6 7" key="1">
    <citation type="journal article" date="2009" name="PLoS Genet.">
        <title>Alliance of proteomics and genomics to unravel the specificities of Sahara bacterium Deinococcus deserti.</title>
        <authorList>
            <person name="de Groot A."/>
            <person name="Dulermo R."/>
            <person name="Ortet P."/>
            <person name="Blanchard L."/>
            <person name="Guerin P."/>
            <person name="Fernandez B."/>
            <person name="Vacherie B."/>
            <person name="Dossat C."/>
            <person name="Jolivet E."/>
            <person name="Siguier P."/>
            <person name="Chandler M."/>
            <person name="Barakat M."/>
            <person name="Dedieu A."/>
            <person name="Barbe V."/>
            <person name="Heulin T."/>
            <person name="Sommer S."/>
            <person name="Achouak W."/>
            <person name="Armengaud J."/>
        </authorList>
    </citation>
    <scope>NUCLEOTIDE SEQUENCE [LARGE SCALE GENOMIC DNA]</scope>
    <source>
        <strain evidence="7">DSM 17065 / CIP 109153 / LMG 22923 / VCD115</strain>
        <plasmid evidence="7">pDeide3</plasmid>
    </source>
</reference>
<protein>
    <submittedName>
        <fullName evidence="6">Putative Threonine ammonia-lyase (Threonine dehydratase)</fullName>
    </submittedName>
</protein>
<dbReference type="InterPro" id="IPR050147">
    <property type="entry name" value="Ser/Thr_Dehydratase"/>
</dbReference>
<dbReference type="GO" id="GO:0003941">
    <property type="term" value="F:L-serine ammonia-lyase activity"/>
    <property type="evidence" value="ECO:0007669"/>
    <property type="project" value="TreeGrafter"/>
</dbReference>
<dbReference type="EMBL" id="CP001117">
    <property type="protein sequence ID" value="ACO48202.1"/>
    <property type="molecule type" value="Genomic_DNA"/>
</dbReference>
<dbReference type="FunFam" id="3.40.50.1100:FF:000005">
    <property type="entry name" value="Threonine dehydratase catabolic"/>
    <property type="match status" value="1"/>
</dbReference>
<name>C1D3X3_DEIDV</name>
<dbReference type="HOGENOM" id="CLU_021152_4_2_0"/>
<sequence>MSHPTAVSSLIALNELLSAHQRIRGHVVRTPLVPFPLEGFWVKPENLQPTGAFKLRGAFNALLALSEDERQRGVVAHSSGNHAQAVAYAAQQLGIPAVIVMPDNAPQLKLDMTRAFGADVIVVGPASEERAARAKELTSERGLSPIPPYDDARIIAGAGTVGLEILEDLPDVHTVLVPVSGGGLLSGVAAALKLQRPDVRVIGVEPEVAADAHDSFKSGQRVTYTAEQVGRTLADGLRVQHLGDLNWLHVQAFVDDIITVSEAELRRAVRETTLRTRLVTEPSGAVTLAAALSHRQELQAAGPLVAVLSGGNLDRDLLVHLLKEEQE</sequence>
<keyword evidence="6" id="KW-0614">Plasmid</keyword>
<evidence type="ECO:0000313" key="6">
    <source>
        <dbReference type="EMBL" id="ACO48202.1"/>
    </source>
</evidence>
<keyword evidence="7" id="KW-1185">Reference proteome</keyword>
<evidence type="ECO:0000256" key="1">
    <source>
        <dbReference type="ARBA" id="ARBA00001933"/>
    </source>
</evidence>
<dbReference type="OrthoDB" id="9811476at2"/>
<gene>
    <name evidence="6" type="ordered locus">Deide_3p02420</name>
</gene>
<dbReference type="RefSeq" id="WP_012695074.1">
    <property type="nucleotide sequence ID" value="NC_012528.1"/>
</dbReference>
<evidence type="ECO:0000259" key="5">
    <source>
        <dbReference type="Pfam" id="PF00291"/>
    </source>
</evidence>
<dbReference type="SUPFAM" id="SSF53686">
    <property type="entry name" value="Tryptophan synthase beta subunit-like PLP-dependent enzymes"/>
    <property type="match status" value="1"/>
</dbReference>
<dbReference type="Gene3D" id="3.40.50.1100">
    <property type="match status" value="2"/>
</dbReference>
<dbReference type="InterPro" id="IPR036052">
    <property type="entry name" value="TrpB-like_PALP_sf"/>
</dbReference>
<dbReference type="Pfam" id="PF00291">
    <property type="entry name" value="PALP"/>
    <property type="match status" value="1"/>
</dbReference>
<geneLocation type="plasmid" evidence="7">
    <name>pDeide3</name>
</geneLocation>